<dbReference type="KEGG" id="dtm:BJL86_2167"/>
<accession>A0A173LM12</accession>
<dbReference type="EMBL" id="CP015961">
    <property type="protein sequence ID" value="ANI92933.1"/>
    <property type="molecule type" value="Genomic_DNA"/>
</dbReference>
<dbReference type="PROSITE" id="PS51257">
    <property type="entry name" value="PROKAR_LIPOPROTEIN"/>
    <property type="match status" value="1"/>
</dbReference>
<proteinExistence type="predicted"/>
<organism evidence="2 3">
    <name type="scientific">Dietzia timorensis</name>
    <dbReference type="NCBI Taxonomy" id="499555"/>
    <lineage>
        <taxon>Bacteria</taxon>
        <taxon>Bacillati</taxon>
        <taxon>Actinomycetota</taxon>
        <taxon>Actinomycetes</taxon>
        <taxon>Mycobacteriales</taxon>
        <taxon>Dietziaceae</taxon>
        <taxon>Dietzia</taxon>
    </lineage>
</organism>
<evidence type="ECO:0000313" key="3">
    <source>
        <dbReference type="Proteomes" id="UP000186104"/>
    </source>
</evidence>
<reference evidence="2 3" key="1">
    <citation type="submission" date="2016-06" db="EMBL/GenBank/DDBJ databases">
        <title>Complete genome sequence of a saline-alkali tolerant type strain Dietzia timorensis ID05-A0528T.</title>
        <authorList>
            <person name="Wu X."/>
        </authorList>
    </citation>
    <scope>NUCLEOTIDE SEQUENCE [LARGE SCALE GENOMIC DNA]</scope>
    <source>
        <strain evidence="2 3">ID05-A0528</strain>
    </source>
</reference>
<keyword evidence="1" id="KW-0732">Signal</keyword>
<gene>
    <name evidence="2" type="ORF">BJL86_2167</name>
</gene>
<sequence length="314" mass="34274">MRMRNVVAAVAVATVMFSTSCALVGPDLDELSGQFNEQVLSYGYGELVHYGIEDFYGEDTLHVDMGLNRVSPDEAAEIVHFVRQQLESEGHGDLLQTTTFDFDDQIGNAIIDIDSRIDFRLLESVAKLVAASDQIEQVHFNSDIGYTQVHVPGCADSECVRRIGAEIGAPLDELFAQQVSASTDGRSESDVPHDEGLMLSMGDLEPEGSLDPLHIWISDTRELDYRTLVNDGRLSKHLEAAAAVKEIAGPWIVEAVGGVDPARISLTRPDDDEGASEAEFADAEQRVLEFACADYDIVDVDRRKVDTAVPGTCQ</sequence>
<keyword evidence="3" id="KW-1185">Reference proteome</keyword>
<name>A0A173LM12_9ACTN</name>
<dbReference type="Proteomes" id="UP000186104">
    <property type="component" value="Chromosome"/>
</dbReference>
<feature type="chain" id="PRO_5039442775" evidence="1">
    <location>
        <begin position="25"/>
        <end position="314"/>
    </location>
</feature>
<dbReference type="AlphaFoldDB" id="A0A173LM12"/>
<evidence type="ECO:0000256" key="1">
    <source>
        <dbReference type="SAM" id="SignalP"/>
    </source>
</evidence>
<feature type="signal peptide" evidence="1">
    <location>
        <begin position="1"/>
        <end position="24"/>
    </location>
</feature>
<evidence type="ECO:0000313" key="2">
    <source>
        <dbReference type="EMBL" id="ANI92933.1"/>
    </source>
</evidence>
<protein>
    <submittedName>
        <fullName evidence="2">Uncharacterized protein</fullName>
    </submittedName>
</protein>